<evidence type="ECO:0000259" key="2">
    <source>
        <dbReference type="Pfam" id="PF18818"/>
    </source>
</evidence>
<dbReference type="InterPro" id="IPR017113">
    <property type="entry name" value="Antirestriction_ArdC"/>
</dbReference>
<reference evidence="3" key="1">
    <citation type="journal article" date="2014" name="Int. J. Syst. Evol. Microbiol.">
        <title>Complete genome sequence of Corynebacterium casei LMG S-19264T (=DSM 44701T), isolated from a smear-ripened cheese.</title>
        <authorList>
            <consortium name="US DOE Joint Genome Institute (JGI-PGF)"/>
            <person name="Walter F."/>
            <person name="Albersmeier A."/>
            <person name="Kalinowski J."/>
            <person name="Ruckert C."/>
        </authorList>
    </citation>
    <scope>NUCLEOTIDE SEQUENCE</scope>
    <source>
        <strain evidence="3">VKM B-2555</strain>
    </source>
</reference>
<feature type="domain" description="Polyvalent protein metallopeptidase" evidence="2">
    <location>
        <begin position="166"/>
        <end position="289"/>
    </location>
</feature>
<dbReference type="AlphaFoldDB" id="A0A9W6JF17"/>
<comment type="caution">
    <text evidence="3">The sequence shown here is derived from an EMBL/GenBank/DDBJ whole genome shotgun (WGS) entry which is preliminary data.</text>
</comment>
<gene>
    <name evidence="3" type="ORF">GCM10008171_16650</name>
</gene>
<dbReference type="InterPro" id="IPR041459">
    <property type="entry name" value="MPTase-PolyVal"/>
</dbReference>
<protein>
    <submittedName>
        <fullName evidence="3">Antirepressor</fullName>
    </submittedName>
</protein>
<dbReference type="Pfam" id="PF08401">
    <property type="entry name" value="ArdcN"/>
    <property type="match status" value="1"/>
</dbReference>
<organism evidence="3 4">
    <name type="scientific">Methylopila jiangsuensis</name>
    <dbReference type="NCBI Taxonomy" id="586230"/>
    <lineage>
        <taxon>Bacteria</taxon>
        <taxon>Pseudomonadati</taxon>
        <taxon>Pseudomonadota</taxon>
        <taxon>Alphaproteobacteria</taxon>
        <taxon>Hyphomicrobiales</taxon>
        <taxon>Methylopilaceae</taxon>
        <taxon>Methylopila</taxon>
    </lineage>
</organism>
<dbReference type="Proteomes" id="UP001143364">
    <property type="component" value="Unassembled WGS sequence"/>
</dbReference>
<sequence length="317" mass="34792">MSRQDRSARAGSDRASLYDDITNKIIDELEAGRFPWVQPWGSAAVKAPLAMPQNAATGRRYSGINVLILWGAVIEHGFPGQSWLTFRQALSLGGNVRKGERGTTVVYVDRFTPEDEKRRAREAGGDAQAIPFLKRFTVFNAAQCDGLPEEVAAVAPPPELGLIEPRVEALIRATGIDFRIGGNRAFYVPTHDYVVVPPPQAYFEPINWHRTALHELGHATGHPSRLGRDFSGSFGTKKYAFEELIAEINAAFCCASFGIAPTVRHADYIGSWLDVLREDNRAIVRAASQASKAADWLLSFLPDSGGIDQNDDEREAA</sequence>
<dbReference type="InterPro" id="IPR013610">
    <property type="entry name" value="ArdC_N"/>
</dbReference>
<keyword evidence="4" id="KW-1185">Reference proteome</keyword>
<accession>A0A9W6JF17</accession>
<evidence type="ECO:0000259" key="1">
    <source>
        <dbReference type="Pfam" id="PF08401"/>
    </source>
</evidence>
<dbReference type="PIRSF" id="PIRSF037112">
    <property type="entry name" value="Antirestriction_ArdC"/>
    <property type="match status" value="1"/>
</dbReference>
<dbReference type="GO" id="GO:0003697">
    <property type="term" value="F:single-stranded DNA binding"/>
    <property type="evidence" value="ECO:0007669"/>
    <property type="project" value="InterPro"/>
</dbReference>
<evidence type="ECO:0000313" key="3">
    <source>
        <dbReference type="EMBL" id="GLK76411.1"/>
    </source>
</evidence>
<reference evidence="3" key="2">
    <citation type="submission" date="2023-01" db="EMBL/GenBank/DDBJ databases">
        <authorList>
            <person name="Sun Q."/>
            <person name="Evtushenko L."/>
        </authorList>
    </citation>
    <scope>NUCLEOTIDE SEQUENCE</scope>
    <source>
        <strain evidence="3">VKM B-2555</strain>
    </source>
</reference>
<dbReference type="EMBL" id="BSFK01000007">
    <property type="protein sequence ID" value="GLK76411.1"/>
    <property type="molecule type" value="Genomic_DNA"/>
</dbReference>
<proteinExistence type="predicted"/>
<dbReference type="Pfam" id="PF18818">
    <property type="entry name" value="MPTase-PolyVal"/>
    <property type="match status" value="1"/>
</dbReference>
<evidence type="ECO:0000313" key="4">
    <source>
        <dbReference type="Proteomes" id="UP001143364"/>
    </source>
</evidence>
<name>A0A9W6JF17_9HYPH</name>
<dbReference type="RefSeq" id="WP_003167760.1">
    <property type="nucleotide sequence ID" value="NZ_BSFK01000007.1"/>
</dbReference>
<feature type="domain" description="N-terminal" evidence="1">
    <location>
        <begin position="16"/>
        <end position="139"/>
    </location>
</feature>